<dbReference type="PANTHER" id="PTHR33144:SF16">
    <property type="entry name" value="OS02G0129000 PROTEIN"/>
    <property type="match status" value="1"/>
</dbReference>
<name>A0AAW1GUX8_SAPOF</name>
<dbReference type="EMBL" id="JBDFQZ010000013">
    <property type="protein sequence ID" value="KAK9668661.1"/>
    <property type="molecule type" value="Genomic_DNA"/>
</dbReference>
<keyword evidence="1" id="KW-0175">Coiled coil</keyword>
<gene>
    <name evidence="3" type="ORF">RND81_13G072700</name>
    <name evidence="4" type="ORF">RND81_13G076100</name>
</gene>
<evidence type="ECO:0008006" key="6">
    <source>
        <dbReference type="Google" id="ProtNLM"/>
    </source>
</evidence>
<evidence type="ECO:0000313" key="4">
    <source>
        <dbReference type="EMBL" id="KAK9668661.1"/>
    </source>
</evidence>
<dbReference type="PANTHER" id="PTHR33144">
    <property type="entry name" value="OS10G0409366 PROTEIN-RELATED"/>
    <property type="match status" value="1"/>
</dbReference>
<protein>
    <recommendedName>
        <fullName evidence="6">Transposase, Ptta/En/Spm</fullName>
    </recommendedName>
</protein>
<proteinExistence type="predicted"/>
<dbReference type="Proteomes" id="UP001443914">
    <property type="component" value="Unassembled WGS sequence"/>
</dbReference>
<sequence>MFASQRIQLRVNFIVYLLIFQSGDRHQVRYIPPRSIDKYSNIAKQRSELNIRDIPNKMSQGSRFELQLDKELEVEQNGRHRGCFTQKQKNTRNKMTMVDLIMQETQLKKGKEVVDYQPYQDIEHDEPQLDSAEDVPSDSDGDKSFDFNDETLFDLSKQVPHNEQEATEDESEQVDLDSQDLEIDAISEEKTRGPTMLHHVHTRPLDERKAIILNELGQPIGPITSKDNTVAEFSHYLGPIARDYKYAPLIFDSWRKVPHKDKMWEYISMKYIVPDEGKDWVIRTIGDTWRIHKCRFKKTHYYAYNDDKTRWKNRSKRVPDQDFLKLLSTWKKKSEKVRCSRKRHCRLSVRNMHTAGPKSFATIREEMRNEHLNKEPPSLAELFERTRKRNEGKNYKESYQDTAKKIDDMKNYACPDDGSGPSDSFLGVMGKDYNGRCRLYGRGVSNKKLKMLNGTTSSFVVPGEVMESLKSSLLEDVRKDMIPEITRLQDIRKEMEEDHLKKKEELENKQRELDSERESMTQQILQKLLEKLPPEVVRQYLL</sequence>
<accession>A0AAW1GUX8</accession>
<keyword evidence="5" id="KW-1185">Reference proteome</keyword>
<dbReference type="EMBL" id="JBDFQZ010000013">
    <property type="protein sequence ID" value="KAK9668623.1"/>
    <property type="molecule type" value="Genomic_DNA"/>
</dbReference>
<reference evidence="3 5" key="1">
    <citation type="submission" date="2024-03" db="EMBL/GenBank/DDBJ databases">
        <title>WGS assembly of Saponaria officinalis var. Norfolk2.</title>
        <authorList>
            <person name="Jenkins J."/>
            <person name="Shu S."/>
            <person name="Grimwood J."/>
            <person name="Barry K."/>
            <person name="Goodstein D."/>
            <person name="Schmutz J."/>
            <person name="Leebens-Mack J."/>
            <person name="Osbourn A."/>
        </authorList>
    </citation>
    <scope>NUCLEOTIDE SEQUENCE [LARGE SCALE GENOMIC DNA]</scope>
    <source>
        <strain evidence="5">cv. Norfolk2</strain>
        <strain evidence="3">JIC</strain>
        <tissue evidence="3">Leaf</tissue>
    </source>
</reference>
<evidence type="ECO:0000256" key="2">
    <source>
        <dbReference type="SAM" id="MobiDB-lite"/>
    </source>
</evidence>
<evidence type="ECO:0000313" key="5">
    <source>
        <dbReference type="Proteomes" id="UP001443914"/>
    </source>
</evidence>
<feature type="region of interest" description="Disordered" evidence="2">
    <location>
        <begin position="122"/>
        <end position="148"/>
    </location>
</feature>
<dbReference type="Pfam" id="PF03004">
    <property type="entry name" value="Transposase_24"/>
    <property type="match status" value="1"/>
</dbReference>
<dbReference type="InterPro" id="IPR004252">
    <property type="entry name" value="Probable_transposase_24"/>
</dbReference>
<feature type="coiled-coil region" evidence="1">
    <location>
        <begin position="485"/>
        <end position="526"/>
    </location>
</feature>
<evidence type="ECO:0000313" key="3">
    <source>
        <dbReference type="EMBL" id="KAK9668623.1"/>
    </source>
</evidence>
<organism evidence="3 5">
    <name type="scientific">Saponaria officinalis</name>
    <name type="common">Common soapwort</name>
    <name type="synonym">Lychnis saponaria</name>
    <dbReference type="NCBI Taxonomy" id="3572"/>
    <lineage>
        <taxon>Eukaryota</taxon>
        <taxon>Viridiplantae</taxon>
        <taxon>Streptophyta</taxon>
        <taxon>Embryophyta</taxon>
        <taxon>Tracheophyta</taxon>
        <taxon>Spermatophyta</taxon>
        <taxon>Magnoliopsida</taxon>
        <taxon>eudicotyledons</taxon>
        <taxon>Gunneridae</taxon>
        <taxon>Pentapetalae</taxon>
        <taxon>Caryophyllales</taxon>
        <taxon>Caryophyllaceae</taxon>
        <taxon>Caryophylleae</taxon>
        <taxon>Saponaria</taxon>
    </lineage>
</organism>
<evidence type="ECO:0000256" key="1">
    <source>
        <dbReference type="SAM" id="Coils"/>
    </source>
</evidence>
<dbReference type="AlphaFoldDB" id="A0AAW1GUX8"/>
<comment type="caution">
    <text evidence="3">The sequence shown here is derived from an EMBL/GenBank/DDBJ whole genome shotgun (WGS) entry which is preliminary data.</text>
</comment>